<evidence type="ECO:0000256" key="7">
    <source>
        <dbReference type="SAM" id="MobiDB-lite"/>
    </source>
</evidence>
<evidence type="ECO:0000259" key="9">
    <source>
        <dbReference type="PROSITE" id="PS50059"/>
    </source>
</evidence>
<organism evidence="10 11">
    <name type="scientific">Ruania alkalisoli</name>
    <dbReference type="NCBI Taxonomy" id="2779775"/>
    <lineage>
        <taxon>Bacteria</taxon>
        <taxon>Bacillati</taxon>
        <taxon>Actinomycetota</taxon>
        <taxon>Actinomycetes</taxon>
        <taxon>Micrococcales</taxon>
        <taxon>Ruaniaceae</taxon>
        <taxon>Ruania</taxon>
    </lineage>
</organism>
<dbReference type="SUPFAM" id="SSF54534">
    <property type="entry name" value="FKBP-like"/>
    <property type="match status" value="2"/>
</dbReference>
<evidence type="ECO:0000256" key="6">
    <source>
        <dbReference type="RuleBase" id="RU003915"/>
    </source>
</evidence>
<evidence type="ECO:0000313" key="10">
    <source>
        <dbReference type="EMBL" id="QOR69159.1"/>
    </source>
</evidence>
<evidence type="ECO:0000256" key="5">
    <source>
        <dbReference type="PROSITE-ProRule" id="PRU00277"/>
    </source>
</evidence>
<accession>A0A7M1SNM3</accession>
<gene>
    <name evidence="10" type="ORF">IM660_10510</name>
</gene>
<dbReference type="PROSITE" id="PS51257">
    <property type="entry name" value="PROKAR_LIPOPROTEIN"/>
    <property type="match status" value="1"/>
</dbReference>
<dbReference type="AlphaFoldDB" id="A0A7M1SNM3"/>
<dbReference type="KEGG" id="halt:IM660_10510"/>
<dbReference type="PROSITE" id="PS50059">
    <property type="entry name" value="FKBP_PPIASE"/>
    <property type="match status" value="1"/>
</dbReference>
<feature type="domain" description="PPIase FKBP-type" evidence="9">
    <location>
        <begin position="85"/>
        <end position="174"/>
    </location>
</feature>
<reference evidence="10 11" key="1">
    <citation type="submission" date="2020-10" db="EMBL/GenBank/DDBJ databases">
        <title>Haloactinobacterium sp. RN3S43, a bacterium isolated from saline soil.</title>
        <authorList>
            <person name="Sun J.-Q."/>
        </authorList>
    </citation>
    <scope>NUCLEOTIDE SEQUENCE [LARGE SCALE GENOMIC DNA]</scope>
    <source>
        <strain evidence="10 11">RN3S43</strain>
    </source>
</reference>
<comment type="catalytic activity">
    <reaction evidence="1 5 6">
        <text>[protein]-peptidylproline (omega=180) = [protein]-peptidylproline (omega=0)</text>
        <dbReference type="Rhea" id="RHEA:16237"/>
        <dbReference type="Rhea" id="RHEA-COMP:10747"/>
        <dbReference type="Rhea" id="RHEA-COMP:10748"/>
        <dbReference type="ChEBI" id="CHEBI:83833"/>
        <dbReference type="ChEBI" id="CHEBI:83834"/>
        <dbReference type="EC" id="5.2.1.8"/>
    </reaction>
</comment>
<dbReference type="EC" id="5.2.1.8" evidence="6"/>
<evidence type="ECO:0000256" key="2">
    <source>
        <dbReference type="ARBA" id="ARBA00006577"/>
    </source>
</evidence>
<evidence type="ECO:0000313" key="11">
    <source>
        <dbReference type="Proteomes" id="UP000593758"/>
    </source>
</evidence>
<keyword evidence="8" id="KW-0732">Signal</keyword>
<proteinExistence type="inferred from homology"/>
<dbReference type="Proteomes" id="UP000593758">
    <property type="component" value="Chromosome"/>
</dbReference>
<feature type="region of interest" description="Disordered" evidence="7">
    <location>
        <begin position="27"/>
        <end position="58"/>
    </location>
</feature>
<feature type="chain" id="PRO_5039056855" description="Peptidyl-prolyl cis-trans isomerase" evidence="8">
    <location>
        <begin position="24"/>
        <end position="312"/>
    </location>
</feature>
<keyword evidence="11" id="KW-1185">Reference proteome</keyword>
<dbReference type="GO" id="GO:0003755">
    <property type="term" value="F:peptidyl-prolyl cis-trans isomerase activity"/>
    <property type="evidence" value="ECO:0007669"/>
    <property type="project" value="UniProtKB-UniRule"/>
</dbReference>
<evidence type="ECO:0000256" key="4">
    <source>
        <dbReference type="ARBA" id="ARBA00023235"/>
    </source>
</evidence>
<sequence length="312" mass="31513">MNRRTARALALLTTAGLLLTACAAGQAEEGNAPPEETTTEQSTAMPDASGDFGEAPTFEFPSEQAPEGLQVEVLSEGDGPQVQEQAVVVAHYAGIVWGDQETFDDSYSRETPSMFSLNSVVQGWTQGIPGHAVGSRLLLSIPSELGYGPSGGNADAGIGPDDTIVFVVDLVEAYGPDATGQSDATEVSGADALPVAVTGGLGEPASVAVPDGAEEPSEVETIVIAEGDGEPVAMGQSVAIGYATTAWDGSPAGSSWASDAGRGAGPYAGFVGTGSIVDMLVDVPVGSRVVVLTPPSEESPAYAHVVDVLAAH</sequence>
<name>A0A7M1SNM3_9MICO</name>
<dbReference type="PANTHER" id="PTHR43811">
    <property type="entry name" value="FKBP-TYPE PEPTIDYL-PROLYL CIS-TRANS ISOMERASE FKPA"/>
    <property type="match status" value="1"/>
</dbReference>
<protein>
    <recommendedName>
        <fullName evidence="6">Peptidyl-prolyl cis-trans isomerase</fullName>
        <ecNumber evidence="6">5.2.1.8</ecNumber>
    </recommendedName>
</protein>
<dbReference type="InterPro" id="IPR001179">
    <property type="entry name" value="PPIase_FKBP_dom"/>
</dbReference>
<dbReference type="Pfam" id="PF00254">
    <property type="entry name" value="FKBP_C"/>
    <property type="match status" value="1"/>
</dbReference>
<evidence type="ECO:0000256" key="8">
    <source>
        <dbReference type="SAM" id="SignalP"/>
    </source>
</evidence>
<dbReference type="RefSeq" id="WP_193495311.1">
    <property type="nucleotide sequence ID" value="NZ_CP063169.1"/>
</dbReference>
<dbReference type="Gene3D" id="3.10.50.40">
    <property type="match status" value="1"/>
</dbReference>
<feature type="signal peptide" evidence="8">
    <location>
        <begin position="1"/>
        <end position="23"/>
    </location>
</feature>
<evidence type="ECO:0000256" key="3">
    <source>
        <dbReference type="ARBA" id="ARBA00023110"/>
    </source>
</evidence>
<comment type="similarity">
    <text evidence="2 6">Belongs to the FKBP-type PPIase family.</text>
</comment>
<evidence type="ECO:0000256" key="1">
    <source>
        <dbReference type="ARBA" id="ARBA00000971"/>
    </source>
</evidence>
<dbReference type="EMBL" id="CP063169">
    <property type="protein sequence ID" value="QOR69159.1"/>
    <property type="molecule type" value="Genomic_DNA"/>
</dbReference>
<dbReference type="PANTHER" id="PTHR43811:SF23">
    <property type="entry name" value="FKBP-TYPE 22 KDA PEPTIDYL-PROLYL CIS-TRANS ISOMERASE"/>
    <property type="match status" value="1"/>
</dbReference>
<dbReference type="InterPro" id="IPR046357">
    <property type="entry name" value="PPIase_dom_sf"/>
</dbReference>
<keyword evidence="4 5" id="KW-0413">Isomerase</keyword>
<keyword evidence="3 5" id="KW-0697">Rotamase</keyword>